<organism evidence="1 2">
    <name type="scientific">Lentzea miocenica</name>
    <dbReference type="NCBI Taxonomy" id="3095431"/>
    <lineage>
        <taxon>Bacteria</taxon>
        <taxon>Bacillati</taxon>
        <taxon>Actinomycetota</taxon>
        <taxon>Actinomycetes</taxon>
        <taxon>Pseudonocardiales</taxon>
        <taxon>Pseudonocardiaceae</taxon>
        <taxon>Lentzea</taxon>
    </lineage>
</organism>
<dbReference type="EMBL" id="JAXAVW010000065">
    <property type="protein sequence ID" value="MDX8037400.1"/>
    <property type="molecule type" value="Genomic_DNA"/>
</dbReference>
<evidence type="ECO:0000313" key="1">
    <source>
        <dbReference type="EMBL" id="MDX8037400.1"/>
    </source>
</evidence>
<dbReference type="RefSeq" id="WP_319972396.1">
    <property type="nucleotide sequence ID" value="NZ_JAXAVW010000065.1"/>
</dbReference>
<dbReference type="Proteomes" id="UP001285521">
    <property type="component" value="Unassembled WGS sequence"/>
</dbReference>
<protein>
    <submittedName>
        <fullName evidence="1">Uncharacterized protein</fullName>
    </submittedName>
</protein>
<reference evidence="1 2" key="2">
    <citation type="submission" date="2023-11" db="EMBL/GenBank/DDBJ databases">
        <authorList>
            <person name="Lara A.C."/>
            <person name="Chronakova A."/>
        </authorList>
    </citation>
    <scope>NUCLEOTIDE SEQUENCE [LARGE SCALE GENOMIC DNA]</scope>
    <source>
        <strain evidence="1 2">BCCO 10_0856</strain>
    </source>
</reference>
<keyword evidence="2" id="KW-1185">Reference proteome</keyword>
<evidence type="ECO:0000313" key="2">
    <source>
        <dbReference type="Proteomes" id="UP001285521"/>
    </source>
</evidence>
<comment type="caution">
    <text evidence="1">The sequence shown here is derived from an EMBL/GenBank/DDBJ whole genome shotgun (WGS) entry which is preliminary data.</text>
</comment>
<accession>A0ABU4TGU2</accession>
<sequence>MPRRSCDELVAGGPRRTNRLLPTADDYYASLLAAQLTFEGTGLSPRLAAALDLRTCEIPCPACHTSITLLFDLSLAKASFIDEIGDTSPLEPQNPAALTGIGRRLYDTATAHGQEHVQLAVTHLFGQATCPLCAGGFTVADRLR</sequence>
<proteinExistence type="predicted"/>
<name>A0ABU4TGU2_9PSEU</name>
<gene>
    <name evidence="1" type="ORF">SK803_45010</name>
</gene>
<reference evidence="1 2" key="1">
    <citation type="submission" date="2023-11" db="EMBL/GenBank/DDBJ databases">
        <title>Lentzea sokolovensis, sp. nov., Lentzea kristufkii, sp. nov., and Lentzea miocenensis, sp. nov., rare actinobacteria from Sokolov Coal Basin, Miocene lacustrine sediment, Czech Republic.</title>
        <authorList>
            <person name="Lara A."/>
            <person name="Kotroba L."/>
            <person name="Nouioui I."/>
            <person name="Neumann-Schaal M."/>
            <person name="Mast Y."/>
            <person name="Chronakova A."/>
        </authorList>
    </citation>
    <scope>NUCLEOTIDE SEQUENCE [LARGE SCALE GENOMIC DNA]</scope>
    <source>
        <strain evidence="1 2">BCCO 10_0856</strain>
    </source>
</reference>